<dbReference type="CDD" id="cd14686">
    <property type="entry name" value="bZIP"/>
    <property type="match status" value="1"/>
</dbReference>
<protein>
    <recommendedName>
        <fullName evidence="4">BZIP domain-containing protein</fullName>
    </recommendedName>
</protein>
<feature type="region of interest" description="Disordered" evidence="1">
    <location>
        <begin position="1"/>
        <end position="26"/>
    </location>
</feature>
<sequence>MPKKNFSKPKQPPKTNKERSKQHRLRKKKYIEDTLQENIDLKEQLCVLKLENSELKLQLQKLQNLKPFQSSSSVTQFEHRLLEYEDYAYNKLFKKVGTNPEKVRYSEIEQTIENICDWSDNRIDYIKSLFNKILENMIGIGSKCYYAGHKAFPIKNWYVDEKLRKEERNILRKHLRRRKSKVSLLTFRLLIDLKKFAKNLTKTLAASIENTNKIAQSLIKQRNALLNHYQEIKTFISTLDRSSYTKQDILNDLHIINCIKTTNLTSPHNLYQIPVKSHSCSKYEAGELTE</sequence>
<gene>
    <name evidence="2" type="ORF">ECRASSUSDP1_LOCUS17738</name>
</gene>
<evidence type="ECO:0000313" key="2">
    <source>
        <dbReference type="EMBL" id="CAI2376369.1"/>
    </source>
</evidence>
<dbReference type="AlphaFoldDB" id="A0AAD2D0E6"/>
<evidence type="ECO:0000313" key="3">
    <source>
        <dbReference type="Proteomes" id="UP001295684"/>
    </source>
</evidence>
<dbReference type="Proteomes" id="UP001295684">
    <property type="component" value="Unassembled WGS sequence"/>
</dbReference>
<evidence type="ECO:0008006" key="4">
    <source>
        <dbReference type="Google" id="ProtNLM"/>
    </source>
</evidence>
<reference evidence="2" key="1">
    <citation type="submission" date="2023-07" db="EMBL/GenBank/DDBJ databases">
        <authorList>
            <consortium name="AG Swart"/>
            <person name="Singh M."/>
            <person name="Singh A."/>
            <person name="Seah K."/>
            <person name="Emmerich C."/>
        </authorList>
    </citation>
    <scope>NUCLEOTIDE SEQUENCE</scope>
    <source>
        <strain evidence="2">DP1</strain>
    </source>
</reference>
<comment type="caution">
    <text evidence="2">The sequence shown here is derived from an EMBL/GenBank/DDBJ whole genome shotgun (WGS) entry which is preliminary data.</text>
</comment>
<keyword evidence="3" id="KW-1185">Reference proteome</keyword>
<proteinExistence type="predicted"/>
<organism evidence="2 3">
    <name type="scientific">Euplotes crassus</name>
    <dbReference type="NCBI Taxonomy" id="5936"/>
    <lineage>
        <taxon>Eukaryota</taxon>
        <taxon>Sar</taxon>
        <taxon>Alveolata</taxon>
        <taxon>Ciliophora</taxon>
        <taxon>Intramacronucleata</taxon>
        <taxon>Spirotrichea</taxon>
        <taxon>Hypotrichia</taxon>
        <taxon>Euplotida</taxon>
        <taxon>Euplotidae</taxon>
        <taxon>Moneuplotes</taxon>
    </lineage>
</organism>
<dbReference type="EMBL" id="CAMPGE010017924">
    <property type="protein sequence ID" value="CAI2376369.1"/>
    <property type="molecule type" value="Genomic_DNA"/>
</dbReference>
<name>A0AAD2D0E6_EUPCR</name>
<accession>A0AAD2D0E6</accession>
<evidence type="ECO:0000256" key="1">
    <source>
        <dbReference type="SAM" id="MobiDB-lite"/>
    </source>
</evidence>